<evidence type="ECO:0000256" key="1">
    <source>
        <dbReference type="ARBA" id="ARBA00000971"/>
    </source>
</evidence>
<keyword evidence="3" id="KW-0732">Signal</keyword>
<evidence type="ECO:0000256" key="6">
    <source>
        <dbReference type="PROSITE-ProRule" id="PRU00278"/>
    </source>
</evidence>
<dbReference type="PANTHER" id="PTHR47245:SF1">
    <property type="entry name" value="FOLDASE PROTEIN PRSA"/>
    <property type="match status" value="1"/>
</dbReference>
<dbReference type="GO" id="GO:0003755">
    <property type="term" value="F:peptidyl-prolyl cis-trans isomerase activity"/>
    <property type="evidence" value="ECO:0007669"/>
    <property type="project" value="UniProtKB-KW"/>
</dbReference>
<evidence type="ECO:0000256" key="4">
    <source>
        <dbReference type="ARBA" id="ARBA00023110"/>
    </source>
</evidence>
<reference evidence="8" key="1">
    <citation type="submission" date="2020-09" db="EMBL/GenBank/DDBJ databases">
        <title>Iningainema tapete sp. nov. (Scytonemataceae, Cyanobacteria) from greenhouses in central Florida (USA) produces two types of nodularin with biosynthetic potential for microcystin-LR and anabaenopeptins.</title>
        <authorList>
            <person name="Berthold D.E."/>
            <person name="Lefler F.W."/>
            <person name="Huang I.-S."/>
            <person name="Abdulla H."/>
            <person name="Zimba P.V."/>
            <person name="Laughinghouse H.D. IV."/>
        </authorList>
    </citation>
    <scope>NUCLEOTIDE SEQUENCE</scope>
    <source>
        <strain evidence="8">BLCCT55</strain>
    </source>
</reference>
<evidence type="ECO:0000256" key="2">
    <source>
        <dbReference type="ARBA" id="ARBA00013194"/>
    </source>
</evidence>
<sequence length="266" mass="30231">MSQIYTIHPDEIIHQIKLSCQIPAVVEGILTRKIIIDAAQEAGIKAEREELQQAADNLRLISNLHCADATWAWLKKHSLFLDDFEELIYYTVISSKLTEHLFAEKVEAFFVKNQLDYTQVAMYEVVLDDKDLAMELFYAIAKGEINFPSVAHQYIQDKEARRSGGYKGMVSRTDLKPEISAAVFAATPPQILKPIVTSKGVHLIFVEEIIQPELDEMLRSKILTDLFNEWLKQQIEQLEAEIVFHPQTEYVAHTNSSGGVIKTTPT</sequence>
<keyword evidence="4 6" id="KW-0697">Rotamase</keyword>
<evidence type="ECO:0000259" key="7">
    <source>
        <dbReference type="PROSITE" id="PS50198"/>
    </source>
</evidence>
<evidence type="ECO:0000256" key="5">
    <source>
        <dbReference type="ARBA" id="ARBA00023235"/>
    </source>
</evidence>
<protein>
    <recommendedName>
        <fullName evidence="2">peptidylprolyl isomerase</fullName>
        <ecNumber evidence="2">5.2.1.8</ecNumber>
    </recommendedName>
</protein>
<dbReference type="EMBL" id="JACXAE010000134">
    <property type="protein sequence ID" value="MBD2778940.1"/>
    <property type="molecule type" value="Genomic_DNA"/>
</dbReference>
<name>A0A8J6XL64_9CYAN</name>
<dbReference type="PANTHER" id="PTHR47245">
    <property type="entry name" value="PEPTIDYLPROLYL ISOMERASE"/>
    <property type="match status" value="1"/>
</dbReference>
<dbReference type="PROSITE" id="PS50198">
    <property type="entry name" value="PPIC_PPIASE_2"/>
    <property type="match status" value="1"/>
</dbReference>
<evidence type="ECO:0000256" key="3">
    <source>
        <dbReference type="ARBA" id="ARBA00022729"/>
    </source>
</evidence>
<evidence type="ECO:0000313" key="9">
    <source>
        <dbReference type="Proteomes" id="UP000629098"/>
    </source>
</evidence>
<dbReference type="EC" id="5.2.1.8" evidence="2"/>
<dbReference type="Pfam" id="PF00639">
    <property type="entry name" value="Rotamase"/>
    <property type="match status" value="1"/>
</dbReference>
<dbReference type="RefSeq" id="WP_190839179.1">
    <property type="nucleotide sequence ID" value="NZ_CAWPPI010000134.1"/>
</dbReference>
<comment type="caution">
    <text evidence="8">The sequence shown here is derived from an EMBL/GenBank/DDBJ whole genome shotgun (WGS) entry which is preliminary data.</text>
</comment>
<dbReference type="SUPFAM" id="SSF109998">
    <property type="entry name" value="Triger factor/SurA peptide-binding domain-like"/>
    <property type="match status" value="1"/>
</dbReference>
<dbReference type="AlphaFoldDB" id="A0A8J6XL64"/>
<comment type="catalytic activity">
    <reaction evidence="1">
        <text>[protein]-peptidylproline (omega=180) = [protein]-peptidylproline (omega=0)</text>
        <dbReference type="Rhea" id="RHEA:16237"/>
        <dbReference type="Rhea" id="RHEA-COMP:10747"/>
        <dbReference type="Rhea" id="RHEA-COMP:10748"/>
        <dbReference type="ChEBI" id="CHEBI:83833"/>
        <dbReference type="ChEBI" id="CHEBI:83834"/>
        <dbReference type="EC" id="5.2.1.8"/>
    </reaction>
</comment>
<dbReference type="InterPro" id="IPR050245">
    <property type="entry name" value="PrsA_foldase"/>
</dbReference>
<dbReference type="InterPro" id="IPR046357">
    <property type="entry name" value="PPIase_dom_sf"/>
</dbReference>
<keyword evidence="5 6" id="KW-0413">Isomerase</keyword>
<accession>A0A8J6XL64</accession>
<dbReference type="InterPro" id="IPR000297">
    <property type="entry name" value="PPIase_PpiC"/>
</dbReference>
<dbReference type="InterPro" id="IPR027304">
    <property type="entry name" value="Trigger_fact/SurA_dom_sf"/>
</dbReference>
<organism evidence="8 9">
    <name type="scientific">Iningainema tapete BLCC-T55</name>
    <dbReference type="NCBI Taxonomy" id="2748662"/>
    <lineage>
        <taxon>Bacteria</taxon>
        <taxon>Bacillati</taxon>
        <taxon>Cyanobacteriota</taxon>
        <taxon>Cyanophyceae</taxon>
        <taxon>Nostocales</taxon>
        <taxon>Scytonemataceae</taxon>
        <taxon>Iningainema tapete</taxon>
    </lineage>
</organism>
<evidence type="ECO:0000313" key="8">
    <source>
        <dbReference type="EMBL" id="MBD2778940.1"/>
    </source>
</evidence>
<dbReference type="Gene3D" id="3.10.50.40">
    <property type="match status" value="1"/>
</dbReference>
<dbReference type="Proteomes" id="UP000629098">
    <property type="component" value="Unassembled WGS sequence"/>
</dbReference>
<keyword evidence="9" id="KW-1185">Reference proteome</keyword>
<dbReference type="SUPFAM" id="SSF54534">
    <property type="entry name" value="FKBP-like"/>
    <property type="match status" value="1"/>
</dbReference>
<proteinExistence type="predicted"/>
<gene>
    <name evidence="8" type="ORF">ICL16_44590</name>
</gene>
<feature type="domain" description="PpiC" evidence="7">
    <location>
        <begin position="117"/>
        <end position="208"/>
    </location>
</feature>